<evidence type="ECO:0000313" key="3">
    <source>
        <dbReference type="Proteomes" id="UP001562354"/>
    </source>
</evidence>
<dbReference type="SUPFAM" id="SSF54695">
    <property type="entry name" value="POZ domain"/>
    <property type="match status" value="1"/>
</dbReference>
<comment type="caution">
    <text evidence="2">The sequence shown here is derived from an EMBL/GenBank/DDBJ whole genome shotgun (WGS) entry which is preliminary data.</text>
</comment>
<dbReference type="RefSeq" id="XP_069201685.1">
    <property type="nucleotide sequence ID" value="XM_069341596.1"/>
</dbReference>
<proteinExistence type="predicted"/>
<dbReference type="CDD" id="cd18186">
    <property type="entry name" value="BTB_POZ_ZBTB_KLHL-like"/>
    <property type="match status" value="1"/>
</dbReference>
<evidence type="ECO:0000313" key="2">
    <source>
        <dbReference type="EMBL" id="KAL1305412.1"/>
    </source>
</evidence>
<dbReference type="Proteomes" id="UP001562354">
    <property type="component" value="Unassembled WGS sequence"/>
</dbReference>
<feature type="domain" description="BTB" evidence="1">
    <location>
        <begin position="26"/>
        <end position="99"/>
    </location>
</feature>
<dbReference type="SMART" id="SM00225">
    <property type="entry name" value="BTB"/>
    <property type="match status" value="1"/>
</dbReference>
<gene>
    <name evidence="2" type="ORF">AAFC00_002299</name>
</gene>
<dbReference type="EMBL" id="JBFMKM010000007">
    <property type="protein sequence ID" value="KAL1305412.1"/>
    <property type="molecule type" value="Genomic_DNA"/>
</dbReference>
<dbReference type="PANTHER" id="PTHR24413">
    <property type="entry name" value="SPECKLE-TYPE POZ PROTEIN"/>
    <property type="match status" value="1"/>
</dbReference>
<reference evidence="2 3" key="1">
    <citation type="submission" date="2024-07" db="EMBL/GenBank/DDBJ databases">
        <title>Draft sequence of the Neodothiora populina.</title>
        <authorList>
            <person name="Drown D.D."/>
            <person name="Schuette U.S."/>
            <person name="Buechlein A.B."/>
            <person name="Rusch D.R."/>
            <person name="Winton L.W."/>
            <person name="Adams G.A."/>
        </authorList>
    </citation>
    <scope>NUCLEOTIDE SEQUENCE [LARGE SCALE GENOMIC DNA]</scope>
    <source>
        <strain evidence="2 3">CPC 39397</strain>
    </source>
</reference>
<dbReference type="InterPro" id="IPR011333">
    <property type="entry name" value="SKP1/BTB/POZ_sf"/>
</dbReference>
<dbReference type="Pfam" id="PF00651">
    <property type="entry name" value="BTB"/>
    <property type="match status" value="1"/>
</dbReference>
<evidence type="ECO:0000259" key="1">
    <source>
        <dbReference type="PROSITE" id="PS50097"/>
    </source>
</evidence>
<sequence length="197" mass="22055">MASAENSAVITVKHDAHSYFNNPVLSDVIVKFGDPAKKVHVLHLHRVVLAQHLEWFHLAFSGPFKESKEPTIDLGNEDNPEAMMAMLRYCYGLALIINQMPKDEGSNEERLHDSATSIEASRKARASLGIQFAFDVFVVAHKYNGSCVREKILEGLNTPNVENEELISLLQLTASHEFADKRLLKRALSWTAAEIDD</sequence>
<accession>A0ABR3PGZ3</accession>
<name>A0ABR3PGZ3_9PEZI</name>
<dbReference type="PROSITE" id="PS50097">
    <property type="entry name" value="BTB"/>
    <property type="match status" value="1"/>
</dbReference>
<dbReference type="Gene3D" id="3.30.710.10">
    <property type="entry name" value="Potassium Channel Kv1.1, Chain A"/>
    <property type="match status" value="1"/>
</dbReference>
<dbReference type="GeneID" id="95976001"/>
<organism evidence="2 3">
    <name type="scientific">Neodothiora populina</name>
    <dbReference type="NCBI Taxonomy" id="2781224"/>
    <lineage>
        <taxon>Eukaryota</taxon>
        <taxon>Fungi</taxon>
        <taxon>Dikarya</taxon>
        <taxon>Ascomycota</taxon>
        <taxon>Pezizomycotina</taxon>
        <taxon>Dothideomycetes</taxon>
        <taxon>Dothideomycetidae</taxon>
        <taxon>Dothideales</taxon>
        <taxon>Dothioraceae</taxon>
        <taxon>Neodothiora</taxon>
    </lineage>
</organism>
<dbReference type="InterPro" id="IPR000210">
    <property type="entry name" value="BTB/POZ_dom"/>
</dbReference>
<keyword evidence="3" id="KW-1185">Reference proteome</keyword>
<protein>
    <recommendedName>
        <fullName evidence="1">BTB domain-containing protein</fullName>
    </recommendedName>
</protein>